<comment type="caution">
    <text evidence="1">The sequence shown here is derived from an EMBL/GenBank/DDBJ whole genome shotgun (WGS) entry which is preliminary data.</text>
</comment>
<dbReference type="InterPro" id="IPR032871">
    <property type="entry name" value="AHH_dom_containing"/>
</dbReference>
<name>A0ABT7RFI8_9BACI</name>
<accession>A0ABT7RFI8</accession>
<dbReference type="Proteomes" id="UP001224139">
    <property type="component" value="Unassembled WGS sequence"/>
</dbReference>
<protein>
    <submittedName>
        <fullName evidence="1">AHH domain-containing protein</fullName>
    </submittedName>
</protein>
<dbReference type="EMBL" id="JAUCFG010000003">
    <property type="protein sequence ID" value="MDM5441715.1"/>
    <property type="molecule type" value="Genomic_DNA"/>
</dbReference>
<organism evidence="1 2">
    <name type="scientific">Bacillus hominis</name>
    <dbReference type="NCBI Taxonomy" id="2817478"/>
    <lineage>
        <taxon>Bacteria</taxon>
        <taxon>Bacillati</taxon>
        <taxon>Bacillota</taxon>
        <taxon>Bacilli</taxon>
        <taxon>Bacillales</taxon>
        <taxon>Bacillaceae</taxon>
        <taxon>Bacillus</taxon>
        <taxon>Bacillus cereus group</taxon>
    </lineage>
</organism>
<dbReference type="Pfam" id="PF14412">
    <property type="entry name" value="AHH"/>
    <property type="match status" value="1"/>
</dbReference>
<keyword evidence="2" id="KW-1185">Reference proteome</keyword>
<evidence type="ECO:0000313" key="2">
    <source>
        <dbReference type="Proteomes" id="UP001224139"/>
    </source>
</evidence>
<gene>
    <name evidence="1" type="ORF">QUG02_27200</name>
</gene>
<reference evidence="1 2" key="1">
    <citation type="submission" date="2023-06" db="EMBL/GenBank/DDBJ databases">
        <title>Comparative genomics of Bacillaceae isolates and their secondary metabolite potential.</title>
        <authorList>
            <person name="Song L."/>
            <person name="Nielsen L.J."/>
            <person name="Mohite O."/>
            <person name="Xu X."/>
            <person name="Weber T."/>
            <person name="Kovacs A.T."/>
        </authorList>
    </citation>
    <scope>NUCLEOTIDE SEQUENCE [LARGE SCALE GENOMIC DNA]</scope>
    <source>
        <strain evidence="1 2">DX2.1</strain>
    </source>
</reference>
<sequence>MNKLPGSMKNVVGKIKNIEIPDLSPKPSLAGVGNVGERKTLGELVSTVKSETKGTVEATRLIPGTPGKVTGGSSTKLGKNMFKEMGLPRSTKRSPYQAQHIIPAEFNEHPVIEKIGMDMDHASNGFFLRIPDEYVSSTSRHQGYHAVYSDFVEKKLNEIDLSQDISTIEKQVFELQQKLRVLQENGLPLYMTNDYLQKELKILKQKGIDDYLIDRANNKDRIRPVWGRGGGATIELWERWFNKL</sequence>
<dbReference type="RefSeq" id="WP_289361230.1">
    <property type="nucleotide sequence ID" value="NZ_JAUCFG010000003.1"/>
</dbReference>
<evidence type="ECO:0000313" key="1">
    <source>
        <dbReference type="EMBL" id="MDM5441715.1"/>
    </source>
</evidence>
<proteinExistence type="predicted"/>